<name>A0A1Y3PVW5_9BACI</name>
<comment type="caution">
    <text evidence="1">The sequence shown here is derived from an EMBL/GenBank/DDBJ whole genome shotgun (WGS) entry which is preliminary data.</text>
</comment>
<protein>
    <recommendedName>
        <fullName evidence="3">Hydrolase</fullName>
    </recommendedName>
</protein>
<dbReference type="PANTHER" id="PTHR10000:SF8">
    <property type="entry name" value="HAD SUPERFAMILY HYDROLASE-LIKE, TYPE 3"/>
    <property type="match status" value="1"/>
</dbReference>
<dbReference type="GO" id="GO:0000287">
    <property type="term" value="F:magnesium ion binding"/>
    <property type="evidence" value="ECO:0007669"/>
    <property type="project" value="TreeGrafter"/>
</dbReference>
<dbReference type="NCBIfam" id="TIGR01484">
    <property type="entry name" value="HAD-SF-IIB"/>
    <property type="match status" value="1"/>
</dbReference>
<dbReference type="InterPro" id="IPR023214">
    <property type="entry name" value="HAD_sf"/>
</dbReference>
<evidence type="ECO:0008006" key="3">
    <source>
        <dbReference type="Google" id="ProtNLM"/>
    </source>
</evidence>
<dbReference type="InterPro" id="IPR006379">
    <property type="entry name" value="HAD-SF_hydro_IIB"/>
</dbReference>
<dbReference type="Proteomes" id="UP000196475">
    <property type="component" value="Unassembled WGS sequence"/>
</dbReference>
<dbReference type="NCBIfam" id="TIGR00099">
    <property type="entry name" value="Cof-subfamily"/>
    <property type="match status" value="1"/>
</dbReference>
<evidence type="ECO:0000313" key="1">
    <source>
        <dbReference type="EMBL" id="OUM89328.1"/>
    </source>
</evidence>
<dbReference type="Gene3D" id="3.40.50.1000">
    <property type="entry name" value="HAD superfamily/HAD-like"/>
    <property type="match status" value="1"/>
</dbReference>
<dbReference type="Pfam" id="PF08282">
    <property type="entry name" value="Hydrolase_3"/>
    <property type="match status" value="1"/>
</dbReference>
<evidence type="ECO:0000313" key="2">
    <source>
        <dbReference type="Proteomes" id="UP000196475"/>
    </source>
</evidence>
<dbReference type="GO" id="GO:0016791">
    <property type="term" value="F:phosphatase activity"/>
    <property type="evidence" value="ECO:0007669"/>
    <property type="project" value="TreeGrafter"/>
</dbReference>
<accession>A0A1Y3PVW5</accession>
<dbReference type="CDD" id="cd07516">
    <property type="entry name" value="HAD_Pase"/>
    <property type="match status" value="1"/>
</dbReference>
<dbReference type="GO" id="GO:0005829">
    <property type="term" value="C:cytosol"/>
    <property type="evidence" value="ECO:0007669"/>
    <property type="project" value="TreeGrafter"/>
</dbReference>
<dbReference type="EMBL" id="LZRT01000045">
    <property type="protein sequence ID" value="OUM89328.1"/>
    <property type="molecule type" value="Genomic_DNA"/>
</dbReference>
<dbReference type="AlphaFoldDB" id="A0A1Y3PVW5"/>
<sequence>MVRLLALDIDGTILRDDGSLSPLMAEVLRKIQEEKGVMVTLASGRLLDSMLPFARTLAVDVPVISSNGACLTHPKTGERLYYRPIPLPTAREVLAYLEDQMPCDLLVNHEKGFYINRQNSLLHMPNPSPWVRERLARCTVVDRLADEVNFEPLKISIIEESSAIPETVASLQKRFAKALSIFPSSEYSIDLNAYAVSKGRALEYLAAWLGIRREEIMAAGNAENDLDMIQFSGIGIAMGNAPERLKSAADLVAGDNNEDGLATLLRDYFGV</sequence>
<dbReference type="SUPFAM" id="SSF56784">
    <property type="entry name" value="HAD-like"/>
    <property type="match status" value="1"/>
</dbReference>
<gene>
    <name evidence="1" type="ORF">BAA01_03665</name>
</gene>
<dbReference type="PANTHER" id="PTHR10000">
    <property type="entry name" value="PHOSPHOSERINE PHOSPHATASE"/>
    <property type="match status" value="1"/>
</dbReference>
<reference evidence="2" key="1">
    <citation type="submission" date="2016-06" db="EMBL/GenBank/DDBJ databases">
        <authorList>
            <person name="Nascimento L."/>
            <person name="Pereira R.V."/>
            <person name="Martins L.F."/>
            <person name="Quaggio R.B."/>
            <person name="Silva A.M."/>
            <person name="Setubal J.C."/>
        </authorList>
    </citation>
    <scope>NUCLEOTIDE SEQUENCE [LARGE SCALE GENOMIC DNA]</scope>
</reference>
<dbReference type="InterPro" id="IPR000150">
    <property type="entry name" value="Cof"/>
</dbReference>
<dbReference type="Gene3D" id="3.30.1240.10">
    <property type="match status" value="1"/>
</dbReference>
<proteinExistence type="predicted"/>
<dbReference type="SFLD" id="SFLDG01140">
    <property type="entry name" value="C2.B:_Phosphomannomutase_and_P"/>
    <property type="match status" value="1"/>
</dbReference>
<organism evidence="1 2">
    <name type="scientific">Bacillus thermozeamaize</name>
    <dbReference type="NCBI Taxonomy" id="230954"/>
    <lineage>
        <taxon>Bacteria</taxon>
        <taxon>Bacillati</taxon>
        <taxon>Bacillota</taxon>
        <taxon>Bacilli</taxon>
        <taxon>Bacillales</taxon>
        <taxon>Bacillaceae</taxon>
        <taxon>Bacillus</taxon>
    </lineage>
</organism>
<dbReference type="InterPro" id="IPR036412">
    <property type="entry name" value="HAD-like_sf"/>
</dbReference>
<dbReference type="SFLD" id="SFLDS00003">
    <property type="entry name" value="Haloacid_Dehalogenase"/>
    <property type="match status" value="1"/>
</dbReference>